<feature type="transmembrane region" description="Helical" evidence="11">
    <location>
        <begin position="402"/>
        <end position="422"/>
    </location>
</feature>
<evidence type="ECO:0000256" key="3">
    <source>
        <dbReference type="ARBA" id="ARBA00022473"/>
    </source>
</evidence>
<keyword evidence="8" id="KW-0675">Receptor</keyword>
<evidence type="ECO:0000256" key="4">
    <source>
        <dbReference type="ARBA" id="ARBA00022692"/>
    </source>
</evidence>
<dbReference type="InterPro" id="IPR017981">
    <property type="entry name" value="GPCR_2-like_7TM"/>
</dbReference>
<feature type="disulfide bond" evidence="9">
    <location>
        <begin position="208"/>
        <end position="232"/>
    </location>
</feature>
<evidence type="ECO:0000256" key="6">
    <source>
        <dbReference type="ARBA" id="ARBA00023136"/>
    </source>
</evidence>
<feature type="compositionally biased region" description="Low complexity" evidence="10">
    <location>
        <begin position="293"/>
        <end position="303"/>
    </location>
</feature>
<sequence length="938" mass="105309">MMKIISEETIKLIVINVLIVVQQLIKNSQGIIQIQKSLSKNSDLYFHARDKGLLSFPNNNLPQYVITRKLRNAAPSIFPSRQKDGEVSEHLKSFIESSQDGHVLNEVYSNRGDDAQQQEIEEGVDDVNHCVPIHEPICHGLQYTHTWLPNSVGLTTQEEAAKRMNDYRSLINVGCSQYLKFFLCTIYFPMCTPALNPPAALQPCQNLCRYVQSKCEPIMKSFSFPWPIELNCKSLPSDSGMCIQPQNYDLDKNGQIISQGIPSEAHGAIAELLPDFSEFLAHQSAQNQHLSGQNNQTNNNHQNSPSLQDNQSELKNYHLLQKTRLHASKCSIVEVPLYSEQAHNNITCARRCNVHLFYRPIEKRFANVWMIVWAILCMGSCTLTIVTFILNRTRFTYPERPIIYISACYFFYSAGFILHALIGRDMVACRNKVETISQSLLSSGASNDGTKKILRNIAHSKNNVSFLITSGHEGTWCTIVFLILYYFSQASYIWWVMLAIAWFLSASCKWGCEGIEAVSSILHMLAWALPALKTIIILIMHRIDADELTGLCFVGYQNPTSLLTFILLPQIIYLLLGILFLFIGFYSLISVRSNLRQHSKYLNNPSTATATIKSNCCNSQFKGNPVVTTSTSAAPTTVINTSSPVIAFNNGNIRRLDKLMIKICIFSMLYIIPTVCVIGVNMYNYINYPKWIKTLDQLDKQGNCLTEFGTTWSLINQCLGDKQFPSVEANMLQIFMSLVVGMTSGMWVWCNRKSSETWLNCMRGKRKELSQNNFNFHHHKCGGALSGAGFVDNPNNNNNNNHLSKIDRKIQPINAADCCNSRNRCAMNSQCTGNTMNFESLQSNSGQVMGDSSHYCHQHHHHQHHGLVSTTLRNIMPSGSFGLSSGSGSCTSAVPISYGGIGTMDISLVNSNKSNYCMRSSQRQAIKTRPTNIGRPDI</sequence>
<dbReference type="SMART" id="SM01330">
    <property type="entry name" value="Frizzled"/>
    <property type="match status" value="1"/>
</dbReference>
<dbReference type="WBParaSite" id="TREG1_11000.1">
    <property type="protein sequence ID" value="TREG1_11000.1"/>
    <property type="gene ID" value="TREG1_11000"/>
</dbReference>
<evidence type="ECO:0000256" key="7">
    <source>
        <dbReference type="ARBA" id="ARBA00023157"/>
    </source>
</evidence>
<evidence type="ECO:0000256" key="11">
    <source>
        <dbReference type="SAM" id="Phobius"/>
    </source>
</evidence>
<dbReference type="SMART" id="SM00063">
    <property type="entry name" value="FRI"/>
    <property type="match status" value="1"/>
</dbReference>
<feature type="transmembrane region" description="Helical" evidence="11">
    <location>
        <begin position="663"/>
        <end position="686"/>
    </location>
</feature>
<reference evidence="15" key="2">
    <citation type="submission" date="2023-11" db="UniProtKB">
        <authorList>
            <consortium name="WormBaseParasite"/>
        </authorList>
    </citation>
    <scope>IDENTIFICATION</scope>
</reference>
<dbReference type="Proteomes" id="UP000050795">
    <property type="component" value="Unassembled WGS sequence"/>
</dbReference>
<dbReference type="CDD" id="cd07066">
    <property type="entry name" value="CRD_FZ"/>
    <property type="match status" value="1"/>
</dbReference>
<dbReference type="PANTHER" id="PTHR11309:SF99">
    <property type="entry name" value="FRIZZLED-4"/>
    <property type="match status" value="1"/>
</dbReference>
<evidence type="ECO:0000259" key="13">
    <source>
        <dbReference type="PROSITE" id="PS50261"/>
    </source>
</evidence>
<keyword evidence="14" id="KW-1185">Reference proteome</keyword>
<dbReference type="GO" id="GO:0060070">
    <property type="term" value="P:canonical Wnt signaling pathway"/>
    <property type="evidence" value="ECO:0007669"/>
    <property type="project" value="TreeGrafter"/>
</dbReference>
<keyword evidence="3" id="KW-0217">Developmental protein</keyword>
<proteinExistence type="inferred from homology"/>
<keyword evidence="4 11" id="KW-0812">Transmembrane</keyword>
<dbReference type="SUPFAM" id="SSF63501">
    <property type="entry name" value="Frizzled cysteine-rich domain"/>
    <property type="match status" value="1"/>
</dbReference>
<dbReference type="PROSITE" id="PS50038">
    <property type="entry name" value="FZ"/>
    <property type="match status" value="1"/>
</dbReference>
<accession>A0AA85IXK4</accession>
<feature type="disulfide bond" evidence="9">
    <location>
        <begin position="138"/>
        <end position="184"/>
    </location>
</feature>
<dbReference type="InterPro" id="IPR015526">
    <property type="entry name" value="Frizzled/SFRP"/>
</dbReference>
<comment type="subcellular location">
    <subcellularLocation>
        <location evidence="1">Membrane</location>
        <topology evidence="1">Multi-pass membrane protein</topology>
    </subcellularLocation>
</comment>
<feature type="transmembrane region" description="Helical" evidence="11">
    <location>
        <begin position="563"/>
        <end position="589"/>
    </location>
</feature>
<evidence type="ECO:0000313" key="14">
    <source>
        <dbReference type="Proteomes" id="UP000050795"/>
    </source>
</evidence>
<protein>
    <submittedName>
        <fullName evidence="15">Frizzled-4</fullName>
    </submittedName>
</protein>
<dbReference type="Gene3D" id="1.20.1070.10">
    <property type="entry name" value="Rhodopsin 7-helix transmembrane proteins"/>
    <property type="match status" value="1"/>
</dbReference>
<dbReference type="InterPro" id="IPR000539">
    <property type="entry name" value="Frizzled/Smoothened_7TM"/>
</dbReference>
<feature type="transmembrane region" description="Helical" evidence="11">
    <location>
        <begin position="731"/>
        <end position="750"/>
    </location>
</feature>
<feature type="disulfide bond" evidence="9">
    <location>
        <begin position="130"/>
        <end position="191"/>
    </location>
</feature>
<feature type="domain" description="FZ" evidence="12">
    <location>
        <begin position="125"/>
        <end position="245"/>
    </location>
</feature>
<dbReference type="PANTHER" id="PTHR11309">
    <property type="entry name" value="FRIZZLED"/>
    <property type="match status" value="1"/>
</dbReference>
<dbReference type="AlphaFoldDB" id="A0AA85IXK4"/>
<dbReference type="GO" id="GO:0017147">
    <property type="term" value="F:Wnt-protein binding"/>
    <property type="evidence" value="ECO:0007669"/>
    <property type="project" value="TreeGrafter"/>
</dbReference>
<evidence type="ECO:0000256" key="2">
    <source>
        <dbReference type="ARBA" id="ARBA00008077"/>
    </source>
</evidence>
<keyword evidence="5 11" id="KW-1133">Transmembrane helix</keyword>
<feature type="transmembrane region" description="Helical" evidence="11">
    <location>
        <begin position="492"/>
        <end position="512"/>
    </location>
</feature>
<feature type="transmembrane region" description="Helical" evidence="11">
    <location>
        <begin position="464"/>
        <end position="486"/>
    </location>
</feature>
<evidence type="ECO:0000259" key="12">
    <source>
        <dbReference type="PROSITE" id="PS50038"/>
    </source>
</evidence>
<feature type="transmembrane region" description="Helical" evidence="11">
    <location>
        <begin position="368"/>
        <end position="390"/>
    </location>
</feature>
<dbReference type="Pfam" id="PF01534">
    <property type="entry name" value="Frizzled"/>
    <property type="match status" value="2"/>
</dbReference>
<dbReference type="InterPro" id="IPR020067">
    <property type="entry name" value="Frizzled_dom"/>
</dbReference>
<comment type="similarity">
    <text evidence="2">Belongs to the G-protein coupled receptor Fz/Smo family.</text>
</comment>
<dbReference type="GO" id="GO:0016020">
    <property type="term" value="C:membrane"/>
    <property type="evidence" value="ECO:0007669"/>
    <property type="project" value="UniProtKB-SubCell"/>
</dbReference>
<evidence type="ECO:0000256" key="5">
    <source>
        <dbReference type="ARBA" id="ARBA00022989"/>
    </source>
</evidence>
<dbReference type="PRINTS" id="PR00489">
    <property type="entry name" value="FRIZZLED"/>
</dbReference>
<dbReference type="Gene3D" id="1.10.2000.10">
    <property type="entry name" value="Frizzled cysteine-rich domain"/>
    <property type="match status" value="1"/>
</dbReference>
<feature type="domain" description="G-protein coupled receptors family 2 profile 2" evidence="13">
    <location>
        <begin position="366"/>
        <end position="756"/>
    </location>
</feature>
<evidence type="ECO:0000256" key="1">
    <source>
        <dbReference type="ARBA" id="ARBA00004141"/>
    </source>
</evidence>
<feature type="transmembrane region" description="Helical" evidence="11">
    <location>
        <begin position="524"/>
        <end position="543"/>
    </location>
</feature>
<organism evidence="14 15">
    <name type="scientific">Trichobilharzia regenti</name>
    <name type="common">Nasal bird schistosome</name>
    <dbReference type="NCBI Taxonomy" id="157069"/>
    <lineage>
        <taxon>Eukaryota</taxon>
        <taxon>Metazoa</taxon>
        <taxon>Spiralia</taxon>
        <taxon>Lophotrochozoa</taxon>
        <taxon>Platyhelminthes</taxon>
        <taxon>Trematoda</taxon>
        <taxon>Digenea</taxon>
        <taxon>Strigeidida</taxon>
        <taxon>Schistosomatoidea</taxon>
        <taxon>Schistosomatidae</taxon>
        <taxon>Trichobilharzia</taxon>
    </lineage>
</organism>
<dbReference type="GO" id="GO:0004888">
    <property type="term" value="F:transmembrane signaling receptor activity"/>
    <property type="evidence" value="ECO:0007669"/>
    <property type="project" value="InterPro"/>
</dbReference>
<dbReference type="PROSITE" id="PS50261">
    <property type="entry name" value="G_PROTEIN_RECEP_F2_4"/>
    <property type="match status" value="1"/>
</dbReference>
<keyword evidence="6 11" id="KW-0472">Membrane</keyword>
<dbReference type="Pfam" id="PF01392">
    <property type="entry name" value="Fz"/>
    <property type="match status" value="1"/>
</dbReference>
<evidence type="ECO:0000256" key="9">
    <source>
        <dbReference type="PROSITE-ProRule" id="PRU00090"/>
    </source>
</evidence>
<dbReference type="InterPro" id="IPR036790">
    <property type="entry name" value="Frizzled_dom_sf"/>
</dbReference>
<evidence type="ECO:0000313" key="15">
    <source>
        <dbReference type="WBParaSite" id="TREG1_11000.1"/>
    </source>
</evidence>
<comment type="caution">
    <text evidence="9">Lacks conserved residue(s) required for the propagation of feature annotation.</text>
</comment>
<reference evidence="14" key="1">
    <citation type="submission" date="2022-06" db="EMBL/GenBank/DDBJ databases">
        <authorList>
            <person name="Berger JAMES D."/>
            <person name="Berger JAMES D."/>
        </authorList>
    </citation>
    <scope>NUCLEOTIDE SEQUENCE [LARGE SCALE GENOMIC DNA]</scope>
</reference>
<feature type="region of interest" description="Disordered" evidence="10">
    <location>
        <begin position="288"/>
        <end position="308"/>
    </location>
</feature>
<dbReference type="GO" id="GO:0035567">
    <property type="term" value="P:non-canonical Wnt signaling pathway"/>
    <property type="evidence" value="ECO:0007669"/>
    <property type="project" value="TreeGrafter"/>
</dbReference>
<name>A0AA85IXK4_TRIRE</name>
<evidence type="ECO:0000256" key="10">
    <source>
        <dbReference type="SAM" id="MobiDB-lite"/>
    </source>
</evidence>
<evidence type="ECO:0000256" key="8">
    <source>
        <dbReference type="ARBA" id="ARBA00023170"/>
    </source>
</evidence>
<keyword evidence="7 9" id="KW-1015">Disulfide bond</keyword>
<dbReference type="GO" id="GO:0005615">
    <property type="term" value="C:extracellular space"/>
    <property type="evidence" value="ECO:0007669"/>
    <property type="project" value="TreeGrafter"/>
</dbReference>